<dbReference type="PANTHER" id="PTHR10694">
    <property type="entry name" value="LYSINE-SPECIFIC DEMETHYLASE"/>
    <property type="match status" value="1"/>
</dbReference>
<dbReference type="Pfam" id="PF02373">
    <property type="entry name" value="JmjC"/>
    <property type="match status" value="1"/>
</dbReference>
<dbReference type="PROSITE" id="PS51184">
    <property type="entry name" value="JMJC"/>
    <property type="match status" value="1"/>
</dbReference>
<dbReference type="GO" id="GO:0000785">
    <property type="term" value="C:chromatin"/>
    <property type="evidence" value="ECO:0007669"/>
    <property type="project" value="TreeGrafter"/>
</dbReference>
<dbReference type="InterPro" id="IPR003347">
    <property type="entry name" value="JmjC_dom"/>
</dbReference>
<dbReference type="AlphaFoldDB" id="A0A914QV22"/>
<protein>
    <submittedName>
        <fullName evidence="3">JmjC domain-containing protein</fullName>
    </submittedName>
</protein>
<keyword evidence="2" id="KW-1185">Reference proteome</keyword>
<evidence type="ECO:0000313" key="2">
    <source>
        <dbReference type="Proteomes" id="UP000887578"/>
    </source>
</evidence>
<sequence>MSVESCETAVFMDDSVPDGSVAESIVIEAADVGAPVVERASMEERCTQPVPQMQQPAPGMMKYGAACSNSYVSRIIFGPSAIKLKLDTFETIEVPQDAECFNDICNITHAAHVLVLVFVKCAENVYNAAVWEKFASFTSSVIFSGTISFQSMPLILPNLKNAVAMNFHAFRVARNGCLCQIAKYFPTSVEKLYFDTRGTTDSTFVANVNALYEGLYTNRHHQIPCFKEITLIVSDLPGNASLQTVVHIRYIQQLAMSLKNALNVPVFYFSLEQMKRTTLPEAVDWCRLEKGADKYPFFVIRTDPMFWKNIKVNSDTIPMDVEATITHVSVEEIHPGIYRTKKTVAIEQPKEPREEILRHLQKMEAQRLPNEEVQKRTLEYIGSRENMKKLSGFVYKEHLNFSAMDSAAKTTPDFPVGWNLHNLPGKLTELLQDSLPIYGVSTAMCYAGELATWSMAHVENGDMLSANILMEFSAGKAWTGYNPSEEKKINPFLATGPRKNCISPLLHVDIMFDNELYDDKEMQWYYCIQRPGDIVITNPMGVHQVHNLGYNIAEATNFISRDYRKIARRRKACQCPGRLMLYQDFEQWNTLAHYVYDGELEFLNATFATANLPVEDLREMYRTIPSQNPWAQVEESEEEIEPDLGDVIVTPMESLKNVLNSVINNQNEAQDQQDSVDIFVR</sequence>
<dbReference type="GO" id="GO:0010468">
    <property type="term" value="P:regulation of gene expression"/>
    <property type="evidence" value="ECO:0007669"/>
    <property type="project" value="TreeGrafter"/>
</dbReference>
<dbReference type="Gene3D" id="2.60.120.650">
    <property type="entry name" value="Cupin"/>
    <property type="match status" value="1"/>
</dbReference>
<dbReference type="SUPFAM" id="SSF51197">
    <property type="entry name" value="Clavaminate synthase-like"/>
    <property type="match status" value="1"/>
</dbReference>
<reference evidence="3" key="1">
    <citation type="submission" date="2022-11" db="UniProtKB">
        <authorList>
            <consortium name="WormBaseParasite"/>
        </authorList>
    </citation>
    <scope>IDENTIFICATION</scope>
</reference>
<dbReference type="WBParaSite" id="PDA_v2.g7596.t1">
    <property type="protein sequence ID" value="PDA_v2.g7596.t1"/>
    <property type="gene ID" value="PDA_v2.g7596"/>
</dbReference>
<dbReference type="GO" id="GO:0051864">
    <property type="term" value="F:histone H3K36 demethylase activity"/>
    <property type="evidence" value="ECO:0007669"/>
    <property type="project" value="TreeGrafter"/>
</dbReference>
<evidence type="ECO:0000313" key="3">
    <source>
        <dbReference type="WBParaSite" id="PDA_v2.g7596.t1"/>
    </source>
</evidence>
<dbReference type="PANTHER" id="PTHR10694:SF7">
    <property type="entry name" value="[HISTONE H3]-TRIMETHYL-L-LYSINE(9) DEMETHYLASE"/>
    <property type="match status" value="1"/>
</dbReference>
<proteinExistence type="predicted"/>
<dbReference type="GO" id="GO:0032454">
    <property type="term" value="F:histone H3K9 demethylase activity"/>
    <property type="evidence" value="ECO:0007669"/>
    <property type="project" value="TreeGrafter"/>
</dbReference>
<evidence type="ECO:0000259" key="1">
    <source>
        <dbReference type="PROSITE" id="PS51184"/>
    </source>
</evidence>
<dbReference type="SMART" id="SM00558">
    <property type="entry name" value="JmjC"/>
    <property type="match status" value="1"/>
</dbReference>
<organism evidence="2 3">
    <name type="scientific">Panagrolaimus davidi</name>
    <dbReference type="NCBI Taxonomy" id="227884"/>
    <lineage>
        <taxon>Eukaryota</taxon>
        <taxon>Metazoa</taxon>
        <taxon>Ecdysozoa</taxon>
        <taxon>Nematoda</taxon>
        <taxon>Chromadorea</taxon>
        <taxon>Rhabditida</taxon>
        <taxon>Tylenchina</taxon>
        <taxon>Panagrolaimomorpha</taxon>
        <taxon>Panagrolaimoidea</taxon>
        <taxon>Panagrolaimidae</taxon>
        <taxon>Panagrolaimus</taxon>
    </lineage>
</organism>
<feature type="domain" description="JmjC" evidence="1">
    <location>
        <begin position="412"/>
        <end position="575"/>
    </location>
</feature>
<accession>A0A914QV22</accession>
<name>A0A914QV22_9BILA</name>
<dbReference type="Proteomes" id="UP000887578">
    <property type="component" value="Unplaced"/>
</dbReference>
<dbReference type="GO" id="GO:0005634">
    <property type="term" value="C:nucleus"/>
    <property type="evidence" value="ECO:0007669"/>
    <property type="project" value="TreeGrafter"/>
</dbReference>